<sequence length="261" mass="29969">MPAETARNTPKKQEKALVDNTHLQRITLDANQAFYDLPPRLFHGNPNLMDVSMRGNGLKTLDAVQFPLDQLRRLQLADNPLECNCSLLWLWRLVNEEEEEVGAGDATRSGSLTLDSEAIGCDIVEDSVKVRHRLIDMSEGDIQCPARLVTIVCAVLTVLLVTMAGVSVVLYLQFARRRKRIVEERKNVNERIVPQQIDKMELERYLQAQALTSEYRTLRPWEIPIKEADREEPDHYEKFDYFDHRRMPPPKAAPAPHVVYV</sequence>
<evidence type="ECO:0000256" key="3">
    <source>
        <dbReference type="ARBA" id="ARBA00022737"/>
    </source>
</evidence>
<keyword evidence="2" id="KW-0732">Signal</keyword>
<dbReference type="VEuPathDB" id="VectorBase:PPAI009226"/>
<dbReference type="PANTHER" id="PTHR24369">
    <property type="entry name" value="ANTIGEN BSP, PUTATIVE-RELATED"/>
    <property type="match status" value="1"/>
</dbReference>
<proteinExistence type="predicted"/>
<dbReference type="GO" id="GO:0005886">
    <property type="term" value="C:plasma membrane"/>
    <property type="evidence" value="ECO:0007669"/>
    <property type="project" value="TreeGrafter"/>
</dbReference>
<dbReference type="InterPro" id="IPR032675">
    <property type="entry name" value="LRR_dom_sf"/>
</dbReference>
<evidence type="ECO:0000313" key="5">
    <source>
        <dbReference type="Proteomes" id="UP000092462"/>
    </source>
</evidence>
<reference evidence="4" key="1">
    <citation type="submission" date="2022-08" db="UniProtKB">
        <authorList>
            <consortium name="EnsemblMetazoa"/>
        </authorList>
    </citation>
    <scope>IDENTIFICATION</scope>
    <source>
        <strain evidence="4">Israel</strain>
    </source>
</reference>
<protein>
    <submittedName>
        <fullName evidence="4">Uncharacterized protein</fullName>
    </submittedName>
</protein>
<keyword evidence="5" id="KW-1185">Reference proteome</keyword>
<dbReference type="PANTHER" id="PTHR24369:SF210">
    <property type="entry name" value="CHAOPTIN-RELATED"/>
    <property type="match status" value="1"/>
</dbReference>
<evidence type="ECO:0000256" key="2">
    <source>
        <dbReference type="ARBA" id="ARBA00022729"/>
    </source>
</evidence>
<dbReference type="Proteomes" id="UP000092462">
    <property type="component" value="Unassembled WGS sequence"/>
</dbReference>
<accession>A0A1B0DLI6</accession>
<dbReference type="Pfam" id="PF13855">
    <property type="entry name" value="LRR_8"/>
    <property type="match status" value="1"/>
</dbReference>
<dbReference type="InterPro" id="IPR050541">
    <property type="entry name" value="LRR_TM_domain-containing"/>
</dbReference>
<keyword evidence="1" id="KW-0433">Leucine-rich repeat</keyword>
<dbReference type="EMBL" id="AJVK01006687">
    <property type="status" value="NOT_ANNOTATED_CDS"/>
    <property type="molecule type" value="Genomic_DNA"/>
</dbReference>
<name>A0A1B0DLI6_PHLPP</name>
<organism evidence="4 5">
    <name type="scientific">Phlebotomus papatasi</name>
    <name type="common">Sandfly</name>
    <dbReference type="NCBI Taxonomy" id="29031"/>
    <lineage>
        <taxon>Eukaryota</taxon>
        <taxon>Metazoa</taxon>
        <taxon>Ecdysozoa</taxon>
        <taxon>Arthropoda</taxon>
        <taxon>Hexapoda</taxon>
        <taxon>Insecta</taxon>
        <taxon>Pterygota</taxon>
        <taxon>Neoptera</taxon>
        <taxon>Endopterygota</taxon>
        <taxon>Diptera</taxon>
        <taxon>Nematocera</taxon>
        <taxon>Psychodoidea</taxon>
        <taxon>Psychodidae</taxon>
        <taxon>Phlebotomus</taxon>
        <taxon>Phlebotomus</taxon>
    </lineage>
</organism>
<dbReference type="VEuPathDB" id="VectorBase:PPAPM1_006904"/>
<evidence type="ECO:0000313" key="4">
    <source>
        <dbReference type="EnsemblMetazoa" id="PPAI009226-PA"/>
    </source>
</evidence>
<dbReference type="InterPro" id="IPR001611">
    <property type="entry name" value="Leu-rich_rpt"/>
</dbReference>
<dbReference type="Gene3D" id="3.80.10.10">
    <property type="entry name" value="Ribonuclease Inhibitor"/>
    <property type="match status" value="1"/>
</dbReference>
<dbReference type="EnsemblMetazoa" id="PPAI009226-RA">
    <property type="protein sequence ID" value="PPAI009226-PA"/>
    <property type="gene ID" value="PPAI009226"/>
</dbReference>
<dbReference type="AlphaFoldDB" id="A0A1B0DLI6"/>
<evidence type="ECO:0000256" key="1">
    <source>
        <dbReference type="ARBA" id="ARBA00022614"/>
    </source>
</evidence>
<keyword evidence="3" id="KW-0677">Repeat</keyword>
<dbReference type="SUPFAM" id="SSF52058">
    <property type="entry name" value="L domain-like"/>
    <property type="match status" value="1"/>
</dbReference>